<evidence type="ECO:0000313" key="2">
    <source>
        <dbReference type="Proteomes" id="UP000030649"/>
    </source>
</evidence>
<protein>
    <submittedName>
        <fullName evidence="1">Uncharacterized protein</fullName>
    </submittedName>
</protein>
<gene>
    <name evidence="1" type="ORF">J07HQW1_01801</name>
</gene>
<name>U1PDU7_9EURY</name>
<organism evidence="1 2">
    <name type="scientific">Haloquadratum walsbyi J07HQW1</name>
    <dbReference type="NCBI Taxonomy" id="1238424"/>
    <lineage>
        <taxon>Archaea</taxon>
        <taxon>Methanobacteriati</taxon>
        <taxon>Methanobacteriota</taxon>
        <taxon>Stenosarchaea group</taxon>
        <taxon>Halobacteria</taxon>
        <taxon>Halobacteriales</taxon>
        <taxon>Haloferacaceae</taxon>
        <taxon>Haloquadratum</taxon>
    </lineage>
</organism>
<dbReference type="HOGENOM" id="CLU_1763837_0_0_2"/>
<proteinExistence type="predicted"/>
<accession>U1PDU7</accession>
<dbReference type="Proteomes" id="UP000030649">
    <property type="component" value="Unassembled WGS sequence"/>
</dbReference>
<dbReference type="EMBL" id="KE356560">
    <property type="protein sequence ID" value="ERG91767.1"/>
    <property type="molecule type" value="Genomic_DNA"/>
</dbReference>
<sequence length="147" mass="16778">MDDVTDMSDWPRPSGDELPELYEETEGMIKRANGILRNHFQVDSSGSMDCIVFDDAGQDDFLRALDADHEVMVPLFQKVAGLPDREFERQYGVSGIGQRLKGRKSSLKGYEPAERFAEVLSDVMPGSLNLESIFYTFFKMRESDQRR</sequence>
<dbReference type="AlphaFoldDB" id="U1PDU7"/>
<evidence type="ECO:0000313" key="1">
    <source>
        <dbReference type="EMBL" id="ERG91767.1"/>
    </source>
</evidence>
<reference evidence="1 2" key="1">
    <citation type="journal article" date="2013" name="PLoS ONE">
        <title>Assembly-driven community genomics of a hypersaline microbial ecosystem.</title>
        <authorList>
            <person name="Podell S."/>
            <person name="Ugalde J.A."/>
            <person name="Narasingarao P."/>
            <person name="Banfield J.F."/>
            <person name="Heidelberg K.B."/>
            <person name="Allen E.E."/>
        </authorList>
    </citation>
    <scope>NUCLEOTIDE SEQUENCE [LARGE SCALE GENOMIC DNA]</scope>
    <source>
        <strain evidence="2">J07HQW1</strain>
    </source>
</reference>